<dbReference type="SUPFAM" id="SSF53649">
    <property type="entry name" value="Alkaline phosphatase-like"/>
    <property type="match status" value="1"/>
</dbReference>
<dbReference type="EMBL" id="BMEC01000013">
    <property type="protein sequence ID" value="GGC48127.1"/>
    <property type="molecule type" value="Genomic_DNA"/>
</dbReference>
<dbReference type="PANTHER" id="PTHR10151:SF120">
    <property type="entry name" value="BIS(5'-ADENOSYL)-TRIPHOSPHATASE"/>
    <property type="match status" value="1"/>
</dbReference>
<organism evidence="1 2">
    <name type="scientific">Marivirga lumbricoides</name>
    <dbReference type="NCBI Taxonomy" id="1046115"/>
    <lineage>
        <taxon>Bacteria</taxon>
        <taxon>Pseudomonadati</taxon>
        <taxon>Bacteroidota</taxon>
        <taxon>Cytophagia</taxon>
        <taxon>Cytophagales</taxon>
        <taxon>Marivirgaceae</taxon>
        <taxon>Marivirga</taxon>
    </lineage>
</organism>
<evidence type="ECO:0000313" key="2">
    <source>
        <dbReference type="Proteomes" id="UP000636010"/>
    </source>
</evidence>
<dbReference type="PANTHER" id="PTHR10151">
    <property type="entry name" value="ECTONUCLEOTIDE PYROPHOSPHATASE/PHOSPHODIESTERASE"/>
    <property type="match status" value="1"/>
</dbReference>
<comment type="caution">
    <text evidence="1">The sequence shown here is derived from an EMBL/GenBank/DDBJ whole genome shotgun (WGS) entry which is preliminary data.</text>
</comment>
<name>A0ABQ1MWQ6_9BACT</name>
<dbReference type="InterPro" id="IPR017850">
    <property type="entry name" value="Alkaline_phosphatase_core_sf"/>
</dbReference>
<evidence type="ECO:0000313" key="1">
    <source>
        <dbReference type="EMBL" id="GGC48127.1"/>
    </source>
</evidence>
<reference evidence="2" key="1">
    <citation type="journal article" date="2019" name="Int. J. Syst. Evol. Microbiol.">
        <title>The Global Catalogue of Microorganisms (GCM) 10K type strain sequencing project: providing services to taxonomists for standard genome sequencing and annotation.</title>
        <authorList>
            <consortium name="The Broad Institute Genomics Platform"/>
            <consortium name="The Broad Institute Genome Sequencing Center for Infectious Disease"/>
            <person name="Wu L."/>
            <person name="Ma J."/>
        </authorList>
    </citation>
    <scope>NUCLEOTIDE SEQUENCE [LARGE SCALE GENOMIC DNA]</scope>
    <source>
        <strain evidence="2">CGMCC 1.10832</strain>
    </source>
</reference>
<protein>
    <recommendedName>
        <fullName evidence="3">Nucleotide pyrophosphatase</fullName>
    </recommendedName>
</protein>
<evidence type="ECO:0008006" key="3">
    <source>
        <dbReference type="Google" id="ProtNLM"/>
    </source>
</evidence>
<keyword evidence="2" id="KW-1185">Reference proteome</keyword>
<gene>
    <name evidence="1" type="ORF">GCM10011506_37210</name>
</gene>
<dbReference type="Proteomes" id="UP000636010">
    <property type="component" value="Unassembled WGS sequence"/>
</dbReference>
<accession>A0ABQ1MWQ6</accession>
<dbReference type="Gene3D" id="3.40.720.10">
    <property type="entry name" value="Alkaline Phosphatase, subunit A"/>
    <property type="match status" value="1"/>
</dbReference>
<dbReference type="RefSeq" id="WP_188466425.1">
    <property type="nucleotide sequence ID" value="NZ_BAABHU010000013.1"/>
</dbReference>
<sequence>MHHTKVILAIIFLGVSIQLYAQKSSSVNSTIEPEKKVVFIIVDGIAPDMLKKANTPFLDQIAQEGSYSEATVGGNTGTYSETPTISAVGYNSLLTGVWVNKHNVFGNSIKNPNYNYPTIFNLLSKSKPELKTAIFSTWLDNRTKLVGENLLQTDSLQIDYAFDGFELDEERFPHDKERVFIKNIDELVANEATRYIKEESPDLSWVYLEFSDDIGHKFGDSHQLDEAIAFEDKLIGQIAEAVKYRESIFHEDWLLLITTDHGRTAFDGKHHGGQSDRERSTWIITNHQNTNSYFRSETPSIVDLLPTMVSFLEIDVAEKVKFEWDGVSLTDPVEAINLTADVMDQTIKLTWKALDLNNNSTAQIYGSTTNNFKNGGEDNYEFISEIPLNKEYTEIPLSQEWKKIILKTKHHTLNTWIIYNN</sequence>
<dbReference type="InterPro" id="IPR002591">
    <property type="entry name" value="Phosphodiest/P_Trfase"/>
</dbReference>
<proteinExistence type="predicted"/>
<dbReference type="Pfam" id="PF01663">
    <property type="entry name" value="Phosphodiest"/>
    <property type="match status" value="1"/>
</dbReference>